<accession>A0A378YK41</accession>
<dbReference type="Proteomes" id="UP000255467">
    <property type="component" value="Unassembled WGS sequence"/>
</dbReference>
<dbReference type="AlphaFoldDB" id="A0A378YK41"/>
<proteinExistence type="predicted"/>
<gene>
    <name evidence="1" type="ORF">NCTC1934_03077</name>
</gene>
<reference evidence="1 2" key="1">
    <citation type="submission" date="2018-06" db="EMBL/GenBank/DDBJ databases">
        <authorList>
            <consortium name="Pathogen Informatics"/>
            <person name="Doyle S."/>
        </authorList>
    </citation>
    <scope>NUCLEOTIDE SEQUENCE [LARGE SCALE GENOMIC DNA]</scope>
    <source>
        <strain evidence="1 2">NCTC1934</strain>
    </source>
</reference>
<protein>
    <submittedName>
        <fullName evidence="1">Uncharacterized protein</fullName>
    </submittedName>
</protein>
<dbReference type="EMBL" id="UGRY01000002">
    <property type="protein sequence ID" value="SUA77546.1"/>
    <property type="molecule type" value="Genomic_DNA"/>
</dbReference>
<name>A0A378YK41_9NOCA</name>
<organism evidence="1 2">
    <name type="scientific">Nocardia otitidiscaviarum</name>
    <dbReference type="NCBI Taxonomy" id="1823"/>
    <lineage>
        <taxon>Bacteria</taxon>
        <taxon>Bacillati</taxon>
        <taxon>Actinomycetota</taxon>
        <taxon>Actinomycetes</taxon>
        <taxon>Mycobacteriales</taxon>
        <taxon>Nocardiaceae</taxon>
        <taxon>Nocardia</taxon>
    </lineage>
</organism>
<dbReference type="RefSeq" id="WP_039818918.1">
    <property type="nucleotide sequence ID" value="NZ_UGRY01000002.1"/>
</dbReference>
<evidence type="ECO:0000313" key="1">
    <source>
        <dbReference type="EMBL" id="SUA77546.1"/>
    </source>
</evidence>
<evidence type="ECO:0000313" key="2">
    <source>
        <dbReference type="Proteomes" id="UP000255467"/>
    </source>
</evidence>
<sequence>MSKEVYLIALDDQGLPGVLDPAVVEEIFGRHGVDVVGTDAFVSDPDIEHAWTEVTGLGSGVLTFWRPAGRLIWRILFDLLTECHGFAYDTGGSLTVGNGESLRRLRASGNWDADDARTVTSSDELG</sequence>
<keyword evidence="2" id="KW-1185">Reference proteome</keyword>